<dbReference type="Proteomes" id="UP001157160">
    <property type="component" value="Unassembled WGS sequence"/>
</dbReference>
<proteinExistence type="predicted"/>
<evidence type="ECO:0000313" key="1">
    <source>
        <dbReference type="EMBL" id="GMA28514.1"/>
    </source>
</evidence>
<reference evidence="1 2" key="1">
    <citation type="journal article" date="2014" name="Int. J. Syst. Evol. Microbiol.">
        <title>Complete genome sequence of Corynebacterium casei LMG S-19264T (=DSM 44701T), isolated from a smear-ripened cheese.</title>
        <authorList>
            <consortium name="US DOE Joint Genome Institute (JGI-PGF)"/>
            <person name="Walter F."/>
            <person name="Albersmeier A."/>
            <person name="Kalinowski J."/>
            <person name="Ruckert C."/>
        </authorList>
    </citation>
    <scope>NUCLEOTIDE SEQUENCE [LARGE SCALE GENOMIC DNA]</scope>
    <source>
        <strain evidence="1 2">NBRC 112289</strain>
    </source>
</reference>
<keyword evidence="2" id="KW-1185">Reference proteome</keyword>
<accession>A0AA37X9D3</accession>
<dbReference type="RefSeq" id="WP_284231842.1">
    <property type="nucleotide sequence ID" value="NZ_BSUL01000001.1"/>
</dbReference>
<evidence type="ECO:0000313" key="2">
    <source>
        <dbReference type="Proteomes" id="UP001157160"/>
    </source>
</evidence>
<comment type="caution">
    <text evidence="1">The sequence shown here is derived from an EMBL/GenBank/DDBJ whole genome shotgun (WGS) entry which is preliminary data.</text>
</comment>
<organism evidence="1 2">
    <name type="scientific">Arenivirga flava</name>
    <dbReference type="NCBI Taxonomy" id="1930060"/>
    <lineage>
        <taxon>Bacteria</taxon>
        <taxon>Bacillati</taxon>
        <taxon>Actinomycetota</taxon>
        <taxon>Actinomycetes</taxon>
        <taxon>Micrococcales</taxon>
        <taxon>Microbacteriaceae</taxon>
        <taxon>Arenivirga</taxon>
    </lineage>
</organism>
<sequence>MARFAALSQQLVDRDVTEQTPTPGWLDGLLDTVAQEVRAGRDLPYAEGLVVTEGAVRTLVREAGDGVPGALVGRTRIRDLDGAPRIEIELSVLGDRPLVAVADRVREVVAAALRRHTPSPRPPST</sequence>
<gene>
    <name evidence="1" type="ORF">GCM10025874_17670</name>
</gene>
<dbReference type="AlphaFoldDB" id="A0AA37X9D3"/>
<name>A0AA37X9D3_9MICO</name>
<protein>
    <submittedName>
        <fullName evidence="1">Uncharacterized protein</fullName>
    </submittedName>
</protein>
<dbReference type="EMBL" id="BSUL01000001">
    <property type="protein sequence ID" value="GMA28514.1"/>
    <property type="molecule type" value="Genomic_DNA"/>
</dbReference>